<keyword evidence="1" id="KW-0812">Transmembrane</keyword>
<name>A0A0A9DQN7_ARUDO</name>
<keyword evidence="1" id="KW-1133">Transmembrane helix</keyword>
<dbReference type="EMBL" id="GBRH01211833">
    <property type="protein sequence ID" value="JAD86062.1"/>
    <property type="molecule type" value="Transcribed_RNA"/>
</dbReference>
<accession>A0A0A9DQN7</accession>
<sequence>MDILPSRLFLVVSCFLIMGILDEIILQYSHEDCC</sequence>
<reference evidence="2" key="1">
    <citation type="submission" date="2014-09" db="EMBL/GenBank/DDBJ databases">
        <authorList>
            <person name="Magalhaes I.L.F."/>
            <person name="Oliveira U."/>
            <person name="Santos F.R."/>
            <person name="Vidigal T.H.D.A."/>
            <person name="Brescovit A.D."/>
            <person name="Santos A.J."/>
        </authorList>
    </citation>
    <scope>NUCLEOTIDE SEQUENCE</scope>
    <source>
        <tissue evidence="2">Shoot tissue taken approximately 20 cm above the soil surface</tissue>
    </source>
</reference>
<reference evidence="2" key="2">
    <citation type="journal article" date="2015" name="Data Brief">
        <title>Shoot transcriptome of the giant reed, Arundo donax.</title>
        <authorList>
            <person name="Barrero R.A."/>
            <person name="Guerrero F.D."/>
            <person name="Moolhuijzen P."/>
            <person name="Goolsby J.A."/>
            <person name="Tidwell J."/>
            <person name="Bellgard S.E."/>
            <person name="Bellgard M.I."/>
        </authorList>
    </citation>
    <scope>NUCLEOTIDE SEQUENCE</scope>
    <source>
        <tissue evidence="2">Shoot tissue taken approximately 20 cm above the soil surface</tissue>
    </source>
</reference>
<proteinExistence type="predicted"/>
<feature type="transmembrane region" description="Helical" evidence="1">
    <location>
        <begin position="6"/>
        <end position="26"/>
    </location>
</feature>
<keyword evidence="1" id="KW-0472">Membrane</keyword>
<evidence type="ECO:0000313" key="2">
    <source>
        <dbReference type="EMBL" id="JAD86062.1"/>
    </source>
</evidence>
<evidence type="ECO:0000256" key="1">
    <source>
        <dbReference type="SAM" id="Phobius"/>
    </source>
</evidence>
<dbReference type="AlphaFoldDB" id="A0A0A9DQN7"/>
<protein>
    <submittedName>
        <fullName evidence="2">Uncharacterized protein</fullName>
    </submittedName>
</protein>
<organism evidence="2">
    <name type="scientific">Arundo donax</name>
    <name type="common">Giant reed</name>
    <name type="synonym">Donax arundinaceus</name>
    <dbReference type="NCBI Taxonomy" id="35708"/>
    <lineage>
        <taxon>Eukaryota</taxon>
        <taxon>Viridiplantae</taxon>
        <taxon>Streptophyta</taxon>
        <taxon>Embryophyta</taxon>
        <taxon>Tracheophyta</taxon>
        <taxon>Spermatophyta</taxon>
        <taxon>Magnoliopsida</taxon>
        <taxon>Liliopsida</taxon>
        <taxon>Poales</taxon>
        <taxon>Poaceae</taxon>
        <taxon>PACMAD clade</taxon>
        <taxon>Arundinoideae</taxon>
        <taxon>Arundineae</taxon>
        <taxon>Arundo</taxon>
    </lineage>
</organism>